<accession>A0ABT0LA20</accession>
<name>A0ABT0LA20_9GAMM</name>
<keyword evidence="2" id="KW-1185">Reference proteome</keyword>
<dbReference type="EMBL" id="JAKIKS010000026">
    <property type="protein sequence ID" value="MCL1124563.1"/>
    <property type="molecule type" value="Genomic_DNA"/>
</dbReference>
<proteinExistence type="predicted"/>
<dbReference type="Proteomes" id="UP001203423">
    <property type="component" value="Unassembled WGS sequence"/>
</dbReference>
<organism evidence="1 2">
    <name type="scientific">Shewanella surugensis</name>
    <dbReference type="NCBI Taxonomy" id="212020"/>
    <lineage>
        <taxon>Bacteria</taxon>
        <taxon>Pseudomonadati</taxon>
        <taxon>Pseudomonadota</taxon>
        <taxon>Gammaproteobacteria</taxon>
        <taxon>Alteromonadales</taxon>
        <taxon>Shewanellaceae</taxon>
        <taxon>Shewanella</taxon>
    </lineage>
</organism>
<evidence type="ECO:0000313" key="1">
    <source>
        <dbReference type="EMBL" id="MCL1124563.1"/>
    </source>
</evidence>
<comment type="caution">
    <text evidence="1">The sequence shown here is derived from an EMBL/GenBank/DDBJ whole genome shotgun (WGS) entry which is preliminary data.</text>
</comment>
<protein>
    <submittedName>
        <fullName evidence="1">Uncharacterized protein</fullName>
    </submittedName>
</protein>
<gene>
    <name evidence="1" type="ORF">L2764_08755</name>
</gene>
<dbReference type="InterPro" id="IPR036396">
    <property type="entry name" value="Cyt_P450_sf"/>
</dbReference>
<dbReference type="SUPFAM" id="SSF48264">
    <property type="entry name" value="Cytochrome P450"/>
    <property type="match status" value="1"/>
</dbReference>
<reference evidence="1 2" key="1">
    <citation type="submission" date="2022-01" db="EMBL/GenBank/DDBJ databases">
        <title>Whole genome-based taxonomy of the Shewanellaceae.</title>
        <authorList>
            <person name="Martin-Rodriguez A.J."/>
        </authorList>
    </citation>
    <scope>NUCLEOTIDE SEQUENCE [LARGE SCALE GENOMIC DNA]</scope>
    <source>
        <strain evidence="1 2">DSM 17177</strain>
    </source>
</reference>
<dbReference type="RefSeq" id="WP_248939841.1">
    <property type="nucleotide sequence ID" value="NZ_JAKIKS010000026.1"/>
</dbReference>
<sequence>MHRLGRIVTRDTLIGDTLLEKGKRVFLLLGAALGRLETEIAIAALIEHFSQGNILEPPEYIHNLGLRAMKSLKIRL</sequence>
<evidence type="ECO:0000313" key="2">
    <source>
        <dbReference type="Proteomes" id="UP001203423"/>
    </source>
</evidence>